<feature type="domain" description="Fido" evidence="1">
    <location>
        <begin position="71"/>
        <end position="206"/>
    </location>
</feature>
<dbReference type="Proteomes" id="UP000627838">
    <property type="component" value="Unassembled WGS sequence"/>
</dbReference>
<proteinExistence type="predicted"/>
<dbReference type="InterPro" id="IPR003812">
    <property type="entry name" value="Fido"/>
</dbReference>
<dbReference type="Pfam" id="PF02661">
    <property type="entry name" value="Fic"/>
    <property type="match status" value="1"/>
</dbReference>
<dbReference type="RefSeq" id="WP_225961151.1">
    <property type="nucleotide sequence ID" value="NZ_JADBDZ010000001.1"/>
</dbReference>
<evidence type="ECO:0000259" key="1">
    <source>
        <dbReference type="PROSITE" id="PS51459"/>
    </source>
</evidence>
<reference evidence="2 3" key="1">
    <citation type="submission" date="2020-10" db="EMBL/GenBank/DDBJ databases">
        <title>Sequencing the genomes of 1000 actinobacteria strains.</title>
        <authorList>
            <person name="Klenk H.-P."/>
        </authorList>
    </citation>
    <scope>NUCLEOTIDE SEQUENCE [LARGE SCALE GENOMIC DNA]</scope>
    <source>
        <strain evidence="2 3">DSM 46744</strain>
    </source>
</reference>
<evidence type="ECO:0000313" key="2">
    <source>
        <dbReference type="EMBL" id="MBE1532778.1"/>
    </source>
</evidence>
<accession>A0ABR9JQC9</accession>
<sequence length="212" mass="23079">MTDDALAAWLRVRGEVPWAALGAVEAPVAGSRDGAEHHVRTVVQARSRARADGMLAALRLVRRDVREGRDLDFALLARWQRHVLGAPDVPYRRTDAFAKGGRERYGVRPRAGFDACMADARPGDVPVTSRAARAYLDVCFFHPFADGNARAALLALVFVLGRDGIVLGRLGPLPVVARRADDPVAAVELVRLLHILVRQSGRGVRRPCGSPR</sequence>
<comment type="caution">
    <text evidence="2">The sequence shown here is derived from an EMBL/GenBank/DDBJ whole genome shotgun (WGS) entry which is preliminary data.</text>
</comment>
<dbReference type="InterPro" id="IPR036597">
    <property type="entry name" value="Fido-like_dom_sf"/>
</dbReference>
<dbReference type="EMBL" id="JADBDZ010000001">
    <property type="protein sequence ID" value="MBE1532778.1"/>
    <property type="molecule type" value="Genomic_DNA"/>
</dbReference>
<name>A0ABR9JQC9_9ACTN</name>
<dbReference type="Gene3D" id="1.10.3290.10">
    <property type="entry name" value="Fido-like domain"/>
    <property type="match status" value="1"/>
</dbReference>
<dbReference type="PROSITE" id="PS51459">
    <property type="entry name" value="FIDO"/>
    <property type="match status" value="1"/>
</dbReference>
<protein>
    <recommendedName>
        <fullName evidence="1">Fido domain-containing protein</fullName>
    </recommendedName>
</protein>
<keyword evidence="3" id="KW-1185">Reference proteome</keyword>
<evidence type="ECO:0000313" key="3">
    <source>
        <dbReference type="Proteomes" id="UP000627838"/>
    </source>
</evidence>
<dbReference type="SUPFAM" id="SSF140931">
    <property type="entry name" value="Fic-like"/>
    <property type="match status" value="1"/>
</dbReference>
<gene>
    <name evidence="2" type="ORF">H4W34_002611</name>
</gene>
<organism evidence="2 3">
    <name type="scientific">Actinomadura algeriensis</name>
    <dbReference type="NCBI Taxonomy" id="1679523"/>
    <lineage>
        <taxon>Bacteria</taxon>
        <taxon>Bacillati</taxon>
        <taxon>Actinomycetota</taxon>
        <taxon>Actinomycetes</taxon>
        <taxon>Streptosporangiales</taxon>
        <taxon>Thermomonosporaceae</taxon>
        <taxon>Actinomadura</taxon>
    </lineage>
</organism>